<evidence type="ECO:0000313" key="4">
    <source>
        <dbReference type="Proteomes" id="UP000009874"/>
    </source>
</evidence>
<dbReference type="PANTHER" id="PTHR37529:SF1">
    <property type="entry name" value="TRANSPOSASE INSG FOR INSERTION SEQUENCE ELEMENT IS4-RELATED"/>
    <property type="match status" value="1"/>
</dbReference>
<name>K9DAH2_9BURK</name>
<dbReference type="InterPro" id="IPR024473">
    <property type="entry name" value="Transposases_IS4_N"/>
</dbReference>
<dbReference type="InterPro" id="IPR012337">
    <property type="entry name" value="RNaseH-like_sf"/>
</dbReference>
<gene>
    <name evidence="3" type="ORF">HMPREF9710_03012</name>
</gene>
<dbReference type="Gene3D" id="3.90.350.10">
    <property type="entry name" value="Transposase Inhibitor Protein From Tn5, Chain A, domain 1"/>
    <property type="match status" value="1"/>
</dbReference>
<proteinExistence type="predicted"/>
<organism evidence="3 4">
    <name type="scientific">Massilia timonae CCUG 45783</name>
    <dbReference type="NCBI Taxonomy" id="883126"/>
    <lineage>
        <taxon>Bacteria</taxon>
        <taxon>Pseudomonadati</taxon>
        <taxon>Pseudomonadota</taxon>
        <taxon>Betaproteobacteria</taxon>
        <taxon>Burkholderiales</taxon>
        <taxon>Oxalobacteraceae</taxon>
        <taxon>Telluria group</taxon>
        <taxon>Massilia</taxon>
    </lineage>
</organism>
<evidence type="ECO:0000313" key="3">
    <source>
        <dbReference type="EMBL" id="EKU81724.1"/>
    </source>
</evidence>
<feature type="domain" description="Transposase IS4 N-terminal" evidence="2">
    <location>
        <begin position="18"/>
        <end position="107"/>
    </location>
</feature>
<protein>
    <recommendedName>
        <fullName evidence="5">Transposase IS4-like domain-containing protein</fullName>
    </recommendedName>
</protein>
<comment type="caution">
    <text evidence="3">The sequence shown here is derived from an EMBL/GenBank/DDBJ whole genome shotgun (WGS) entry which is preliminary data.</text>
</comment>
<dbReference type="NCBIfam" id="NF033592">
    <property type="entry name" value="transpos_IS4_1"/>
    <property type="match status" value="1"/>
</dbReference>
<dbReference type="Pfam" id="PF13006">
    <property type="entry name" value="Nterm_IS4"/>
    <property type="match status" value="1"/>
</dbReference>
<feature type="domain" description="Transposase IS4-like" evidence="1">
    <location>
        <begin position="129"/>
        <end position="354"/>
    </location>
</feature>
<dbReference type="SUPFAM" id="SSF53098">
    <property type="entry name" value="Ribonuclease H-like"/>
    <property type="match status" value="1"/>
</dbReference>
<evidence type="ECO:0000259" key="1">
    <source>
        <dbReference type="Pfam" id="PF01609"/>
    </source>
</evidence>
<dbReference type="Pfam" id="PF01609">
    <property type="entry name" value="DDE_Tnp_1"/>
    <property type="match status" value="1"/>
</dbReference>
<dbReference type="AlphaFoldDB" id="K9DAH2"/>
<dbReference type="Proteomes" id="UP000009874">
    <property type="component" value="Unassembled WGS sequence"/>
</dbReference>
<dbReference type="HOGENOM" id="CLU_028400_1_1_4"/>
<dbReference type="InterPro" id="IPR002559">
    <property type="entry name" value="Transposase_11"/>
</dbReference>
<accession>K9DAH2</accession>
<dbReference type="GO" id="GO:0004803">
    <property type="term" value="F:transposase activity"/>
    <property type="evidence" value="ECO:0007669"/>
    <property type="project" value="InterPro"/>
</dbReference>
<dbReference type="PANTHER" id="PTHR37529">
    <property type="entry name" value="TRANSPOSASE INSG FOR INSERTION SEQUENCE ELEMENT IS4-RELATED"/>
    <property type="match status" value="1"/>
</dbReference>
<dbReference type="GO" id="GO:0006313">
    <property type="term" value="P:DNA transposition"/>
    <property type="evidence" value="ECO:0007669"/>
    <property type="project" value="InterPro"/>
</dbReference>
<keyword evidence="4" id="KW-1185">Reference proteome</keyword>
<dbReference type="GO" id="GO:0003677">
    <property type="term" value="F:DNA binding"/>
    <property type="evidence" value="ECO:0007669"/>
    <property type="project" value="InterPro"/>
</dbReference>
<evidence type="ECO:0008006" key="5">
    <source>
        <dbReference type="Google" id="ProtNLM"/>
    </source>
</evidence>
<dbReference type="EMBL" id="AGZI01000038">
    <property type="protein sequence ID" value="EKU81724.1"/>
    <property type="molecule type" value="Genomic_DNA"/>
</dbReference>
<reference evidence="3 4" key="1">
    <citation type="submission" date="2012-09" db="EMBL/GenBank/DDBJ databases">
        <title>The Genome Sequence of Massilia timonae CCUG 45783.</title>
        <authorList>
            <consortium name="The Broad Institute Genome Sequencing Platform"/>
            <person name="Earl A."/>
            <person name="Ward D."/>
            <person name="Feldgarden M."/>
            <person name="Gevers D."/>
            <person name="Huys G."/>
            <person name="Walker B."/>
            <person name="Young S.K."/>
            <person name="Zeng Q."/>
            <person name="Gargeya S."/>
            <person name="Fitzgerald M."/>
            <person name="Haas B."/>
            <person name="Abouelleil A."/>
            <person name="Alvarado L."/>
            <person name="Arachchi H.M."/>
            <person name="Berlin A.M."/>
            <person name="Chapman S.B."/>
            <person name="Goldberg J."/>
            <person name="Griggs A."/>
            <person name="Gujja S."/>
            <person name="Hansen M."/>
            <person name="Howarth C."/>
            <person name="Imamovic A."/>
            <person name="Larimer J."/>
            <person name="McCowen C."/>
            <person name="Montmayeur A."/>
            <person name="Murphy C."/>
            <person name="Neiman D."/>
            <person name="Pearson M."/>
            <person name="Priest M."/>
            <person name="Roberts A."/>
            <person name="Saif S."/>
            <person name="Shea T."/>
            <person name="Sisk P."/>
            <person name="Sykes S."/>
            <person name="Wortman J."/>
            <person name="Nusbaum C."/>
            <person name="Birren B."/>
        </authorList>
    </citation>
    <scope>NUCLEOTIDE SEQUENCE [LARGE SCALE GENOMIC DNA]</scope>
    <source>
        <strain evidence="3 4">CCUG 45783</strain>
    </source>
</reference>
<dbReference type="eggNOG" id="COG3385">
    <property type="taxonomic scope" value="Bacteria"/>
</dbReference>
<dbReference type="InterPro" id="IPR047952">
    <property type="entry name" value="Transpos_IS4"/>
</dbReference>
<dbReference type="RefSeq" id="WP_005667704.1">
    <property type="nucleotide sequence ID" value="NZ_JH992923.1"/>
</dbReference>
<sequence length="442" mass="50157">MLSDAIPLVIDLPNPLEWSRLGEHLPYEWVEAALVANDKATIRSRRLPAQQVVWLVIALAIYRHRSVKDIVDSLDLALPELADRCITSSATTQARQRLGSEPLEWLFHKSSRQWIAHDEAHYLFKGLHLLAMDGTTLRLADSPDNREHFGSQIYPNNKVASYPQARGVTLMMMETQLIRDARFGRYDISETTHAHSLLESIPDDSLTVFDRGFLSAQLLCNLVNHGTNRHFLVPAKSNTKWTLILGTDDDGIVEMIVSPAARKKDPALPETWRVRAVRTPDDGSGKQRYLLTSLMDSKKFKAVDLIACYLRRWRIETSYRELKQSMMGSELTLRSMTVSGTEQEIWGAMIAYNLIRVEIAKAALEAKCEPTSISFTTALMTIQNELMMTGPATAQGRIPEMLKRLRGRLVLELKAQRPGRKFDRVVKAVAQRYPEKRLSRKP</sequence>
<dbReference type="PATRIC" id="fig|883126.3.peg.3041"/>
<evidence type="ECO:0000259" key="2">
    <source>
        <dbReference type="Pfam" id="PF13006"/>
    </source>
</evidence>
<dbReference type="OrthoDB" id="9796012at2"/>